<evidence type="ECO:0000256" key="5">
    <source>
        <dbReference type="ARBA" id="ARBA00023136"/>
    </source>
</evidence>
<evidence type="ECO:0000313" key="9">
    <source>
        <dbReference type="Proteomes" id="UP001500729"/>
    </source>
</evidence>
<dbReference type="InterPro" id="IPR007267">
    <property type="entry name" value="GtrA_DPMS_TM"/>
</dbReference>
<feature type="transmembrane region" description="Helical" evidence="6">
    <location>
        <begin position="51"/>
        <end position="71"/>
    </location>
</feature>
<feature type="transmembrane region" description="Helical" evidence="6">
    <location>
        <begin position="83"/>
        <end position="108"/>
    </location>
</feature>
<gene>
    <name evidence="8" type="ORF">GCM10009533_35390</name>
</gene>
<dbReference type="Proteomes" id="UP001500729">
    <property type="component" value="Unassembled WGS sequence"/>
</dbReference>
<dbReference type="EMBL" id="BAAAGS010000022">
    <property type="protein sequence ID" value="GAA0533201.1"/>
    <property type="molecule type" value="Genomic_DNA"/>
</dbReference>
<feature type="domain" description="GtrA/DPMS transmembrane" evidence="7">
    <location>
        <begin position="23"/>
        <end position="136"/>
    </location>
</feature>
<dbReference type="RefSeq" id="WP_011872963.1">
    <property type="nucleotide sequence ID" value="NZ_BAAAGS010000022.1"/>
</dbReference>
<comment type="similarity">
    <text evidence="2">Belongs to the GtrA family.</text>
</comment>
<protein>
    <recommendedName>
        <fullName evidence="7">GtrA/DPMS transmembrane domain-containing protein</fullName>
    </recommendedName>
</protein>
<dbReference type="PANTHER" id="PTHR38459:SF1">
    <property type="entry name" value="PROPHAGE BACTOPRENOL-LINKED GLUCOSE TRANSLOCASE HOMOLOG"/>
    <property type="match status" value="1"/>
</dbReference>
<accession>A0ABP3N4N4</accession>
<evidence type="ECO:0000313" key="8">
    <source>
        <dbReference type="EMBL" id="GAA0533201.1"/>
    </source>
</evidence>
<feature type="transmembrane region" description="Helical" evidence="6">
    <location>
        <begin position="20"/>
        <end position="45"/>
    </location>
</feature>
<dbReference type="InterPro" id="IPR051401">
    <property type="entry name" value="GtrA_CellWall_Glycosyl"/>
</dbReference>
<keyword evidence="5 6" id="KW-0472">Membrane</keyword>
<evidence type="ECO:0000256" key="3">
    <source>
        <dbReference type="ARBA" id="ARBA00022692"/>
    </source>
</evidence>
<keyword evidence="3 6" id="KW-0812">Transmembrane</keyword>
<evidence type="ECO:0000256" key="1">
    <source>
        <dbReference type="ARBA" id="ARBA00004141"/>
    </source>
</evidence>
<organism evidence="8 9">
    <name type="scientific">Saccharopolyspora erythraea</name>
    <name type="common">Streptomyces erythraeus</name>
    <dbReference type="NCBI Taxonomy" id="1836"/>
    <lineage>
        <taxon>Bacteria</taxon>
        <taxon>Bacillati</taxon>
        <taxon>Actinomycetota</taxon>
        <taxon>Actinomycetes</taxon>
        <taxon>Pseudonocardiales</taxon>
        <taxon>Pseudonocardiaceae</taxon>
        <taxon>Saccharopolyspora</taxon>
    </lineage>
</organism>
<reference evidence="9" key="1">
    <citation type="journal article" date="2019" name="Int. J. Syst. Evol. Microbiol.">
        <title>The Global Catalogue of Microorganisms (GCM) 10K type strain sequencing project: providing services to taxonomists for standard genome sequencing and annotation.</title>
        <authorList>
            <consortium name="The Broad Institute Genomics Platform"/>
            <consortium name="The Broad Institute Genome Sequencing Center for Infectious Disease"/>
            <person name="Wu L."/>
            <person name="Ma J."/>
        </authorList>
    </citation>
    <scope>NUCLEOTIDE SEQUENCE [LARGE SCALE GENOMIC DNA]</scope>
    <source>
        <strain evidence="9">JCM 10303</strain>
    </source>
</reference>
<dbReference type="PANTHER" id="PTHR38459">
    <property type="entry name" value="PROPHAGE BACTOPRENOL-LINKED GLUCOSE TRANSLOCASE HOMOLOG"/>
    <property type="match status" value="1"/>
</dbReference>
<name>A0ABP3N4N4_SACER</name>
<evidence type="ECO:0000256" key="6">
    <source>
        <dbReference type="SAM" id="Phobius"/>
    </source>
</evidence>
<evidence type="ECO:0000256" key="2">
    <source>
        <dbReference type="ARBA" id="ARBA00009399"/>
    </source>
</evidence>
<keyword evidence="4 6" id="KW-1133">Transmembrane helix</keyword>
<keyword evidence="9" id="KW-1185">Reference proteome</keyword>
<proteinExistence type="inferred from homology"/>
<evidence type="ECO:0000256" key="4">
    <source>
        <dbReference type="ARBA" id="ARBA00022989"/>
    </source>
</evidence>
<comment type="caution">
    <text evidence="8">The sequence shown here is derived from an EMBL/GenBank/DDBJ whole genome shotgun (WGS) entry which is preliminary data.</text>
</comment>
<evidence type="ECO:0000259" key="7">
    <source>
        <dbReference type="Pfam" id="PF04138"/>
    </source>
</evidence>
<dbReference type="Pfam" id="PF04138">
    <property type="entry name" value="GtrA_DPMS_TM"/>
    <property type="match status" value="1"/>
</dbReference>
<sequence length="137" mass="15076">MTRTDPGAPVVRERLVSRSLVLYALIGCSGVLLDYGLFLLLFNLAGLHEQLANAISTTAGITNNFVLNALLNFRKRDRILVRFLRFYAVGVAGIGLTFVLLQVFSGFLGVDPNLVKAGSLPLVLVFQYTINRKWSFG</sequence>
<comment type="subcellular location">
    <subcellularLocation>
        <location evidence="1">Membrane</location>
        <topology evidence="1">Multi-pass membrane protein</topology>
    </subcellularLocation>
</comment>